<dbReference type="Pfam" id="PF07690">
    <property type="entry name" value="MFS_1"/>
    <property type="match status" value="1"/>
</dbReference>
<keyword evidence="2" id="KW-1133">Transmembrane helix</keyword>
<dbReference type="InterPro" id="IPR042099">
    <property type="entry name" value="ANL_N_sf"/>
</dbReference>
<feature type="transmembrane region" description="Helical" evidence="2">
    <location>
        <begin position="69"/>
        <end position="88"/>
    </location>
</feature>
<dbReference type="Gene3D" id="1.10.1200.10">
    <property type="entry name" value="ACP-like"/>
    <property type="match status" value="1"/>
</dbReference>
<proteinExistence type="predicted"/>
<dbReference type="PROSITE" id="PS50075">
    <property type="entry name" value="CARRIER"/>
    <property type="match status" value="1"/>
</dbReference>
<dbReference type="PANTHER" id="PTHR43767">
    <property type="entry name" value="LONG-CHAIN-FATTY-ACID--COA LIGASE"/>
    <property type="match status" value="1"/>
</dbReference>
<dbReference type="SUPFAM" id="SSF47336">
    <property type="entry name" value="ACP-like"/>
    <property type="match status" value="1"/>
</dbReference>
<evidence type="ECO:0000313" key="4">
    <source>
        <dbReference type="EMBL" id="SBW01245.1"/>
    </source>
</evidence>
<gene>
    <name evidence="4" type="ORF">KL86DPRO_11924</name>
</gene>
<keyword evidence="2" id="KW-0472">Membrane</keyword>
<dbReference type="InterPro" id="IPR000873">
    <property type="entry name" value="AMP-dep_synth/lig_dom"/>
</dbReference>
<dbReference type="PANTHER" id="PTHR43767:SF1">
    <property type="entry name" value="NONRIBOSOMAL PEPTIDE SYNTHASE PES1 (EUROFUNG)-RELATED"/>
    <property type="match status" value="1"/>
</dbReference>
<dbReference type="InterPro" id="IPR009081">
    <property type="entry name" value="PP-bd_ACP"/>
</dbReference>
<dbReference type="GO" id="GO:0016746">
    <property type="term" value="F:acyltransferase activity"/>
    <property type="evidence" value="ECO:0007669"/>
    <property type="project" value="InterPro"/>
</dbReference>
<reference evidence="4" key="1">
    <citation type="submission" date="2016-04" db="EMBL/GenBank/DDBJ databases">
        <authorList>
            <person name="Evans L.H."/>
            <person name="Alamgir A."/>
            <person name="Owens N."/>
            <person name="Weber N.D."/>
            <person name="Virtaneva K."/>
            <person name="Barbian K."/>
            <person name="Babar A."/>
            <person name="Rosenke K."/>
        </authorList>
    </citation>
    <scope>NUCLEOTIDE SEQUENCE</scope>
    <source>
        <strain evidence="4">86</strain>
    </source>
</reference>
<organism evidence="4">
    <name type="scientific">uncultured delta proteobacterium</name>
    <dbReference type="NCBI Taxonomy" id="34034"/>
    <lineage>
        <taxon>Bacteria</taxon>
        <taxon>Deltaproteobacteria</taxon>
        <taxon>environmental samples</taxon>
    </lineage>
</organism>
<feature type="region of interest" description="Disordered" evidence="1">
    <location>
        <begin position="712"/>
        <end position="732"/>
    </location>
</feature>
<dbReference type="GO" id="GO:0022857">
    <property type="term" value="F:transmembrane transporter activity"/>
    <property type="evidence" value="ECO:0007669"/>
    <property type="project" value="InterPro"/>
</dbReference>
<name>A0A212JPJ6_9DELT</name>
<evidence type="ECO:0000256" key="2">
    <source>
        <dbReference type="SAM" id="Phobius"/>
    </source>
</evidence>
<accession>A0A212JPJ6</accession>
<dbReference type="InterPro" id="IPR036259">
    <property type="entry name" value="MFS_trans_sf"/>
</dbReference>
<dbReference type="InterPro" id="IPR011701">
    <property type="entry name" value="MFS"/>
</dbReference>
<dbReference type="Pfam" id="PF00501">
    <property type="entry name" value="AMP-binding"/>
    <property type="match status" value="1"/>
</dbReference>
<feature type="transmembrane region" description="Helical" evidence="2">
    <location>
        <begin position="323"/>
        <end position="341"/>
    </location>
</feature>
<dbReference type="InterPro" id="IPR036736">
    <property type="entry name" value="ACP-like_sf"/>
</dbReference>
<dbReference type="SUPFAM" id="SSF56801">
    <property type="entry name" value="Acetyl-CoA synthetase-like"/>
    <property type="match status" value="1"/>
</dbReference>
<dbReference type="Gene3D" id="3.40.50.12780">
    <property type="entry name" value="N-terminal domain of ligase-like"/>
    <property type="match status" value="1"/>
</dbReference>
<feature type="transmembrane region" description="Helical" evidence="2">
    <location>
        <begin position="163"/>
        <end position="184"/>
    </location>
</feature>
<feature type="transmembrane region" description="Helical" evidence="2">
    <location>
        <begin position="293"/>
        <end position="311"/>
    </location>
</feature>
<feature type="transmembrane region" description="Helical" evidence="2">
    <location>
        <begin position="259"/>
        <end position="281"/>
    </location>
</feature>
<dbReference type="InterPro" id="IPR045851">
    <property type="entry name" value="AMP-bd_C_sf"/>
</dbReference>
<sequence length="1385" mass="146550">MADTTTTPAAPAPANGQTGTIIGLGSCYALGTFTDNFYKQAAILMAASGAAAGAGTADMLGFAVSMNSVQGIATVLFSLPFILFSAWGGAVADRVAKKNIAVAAKSLEFLALFMGGYMLITQNWAGILAVIFLMGTQSTFFSPAINGSIPENFTPERVPRANALIKLASTAAILAGFAMAGFVLDIPENAFGGLFGLSGEAYGRGAAAVFIVVVALLGLVTALTLRRRPPAGGENVPFPWAGPVQSIVHTRECRKDKDLVLALVADAWFYGIAAIAVISIANLAAELGYSKSVSGVMMALLMIGVAAGAVAGGRFSVESWRRLVLPVGSAMAASLFLVAVTPHIPAYPSLDMPHGSLDPQFLWFGITLFLSGFFGGMYIIPLESFIQVRPAAHEKGKVIAVSNFMSFVAMAIFGLAFRAISLLPPALTFAAYGIATFLFLWLGVKTRLVNLPGMSMADAATNPLGLLLRLALSLRYRVTATGLESIAPPVPVNNGTRTPGILILPNHPAMVDPIIVYSRLAGLAPRPLSDEAQMRGFVQRIVARILHVVTIPDLEKNGGRGDAASARQSLGNISQALRQGDNVLLYPSGRVYRSAREVLGNKSAVSRLLAEVPGARVLLVRTTGLWGSSFSYASGKTPQIMRQLFQGALTLLGNLLFFAPRRAVSVEFVEPADLPRDGDKLRLNAYLENFYNKAETQPILVPRFFWQPRGTAKQAERGSQNARKAETTRHGAVPTDSATVFATVPATIPEDIRDAVYAVLRDKGGLAEDHPLDPDQSLTEDLHFDSLSLMEAALELEAAFGHPVASPEDITTVGDCLRLAAGLLQAEDEVPPADVPAAWLAPLADGAAPRRVAPGARNMVDTFLALARENPDAPLAAERSGIRTRKALLTGMLALSKRFAALPGKRLGIMLPSVPAALAIWLAAMHAGKEPVFINWTVGRRNLEHCLALAGVGCVVSASALMDQVSRTGTPLEELPVTWLAAEKIAASLSVLEKLRAALGAALHCSALPFTVRGTRVPEIAAVLFTSGSETRPKGVPLSHTNIMCNAADVLAVLRLTKDDKLLAMLPPFHSFGLLVGLALPAATGIPAAYHPNPTESAHLNAMVRDFKATVFGATPTFLDGMLTKAKGKNDLASLRYAFAGAEKCPDHVYKSFAAVCPAGALCEGYGITECSPVVAVNRPEDPVAGSIGPVLPSVQAVLVREDDDADGHPVITGRAAPGETGMLLVRGPSVFSGYLSPENGAPVPSPFVRFDDKDWYRTGDLVMMDETGRLFFKGRRKRFVKLGGEMVSLPQMEEVLQEAFAALAQGLDEGKPFIAVADSRTGKDTDQAELVAFTTLALSVQEINQALRHGGLSPLHAVRTVTRLEAIPLLGSGKTDYRALQGQA</sequence>
<dbReference type="Gene3D" id="1.20.1250.20">
    <property type="entry name" value="MFS general substrate transporter like domains"/>
    <property type="match status" value="1"/>
</dbReference>
<dbReference type="SUPFAM" id="SSF103473">
    <property type="entry name" value="MFS general substrate transporter"/>
    <property type="match status" value="1"/>
</dbReference>
<dbReference type="Pfam" id="PF01553">
    <property type="entry name" value="Acyltransferase"/>
    <property type="match status" value="1"/>
</dbReference>
<feature type="domain" description="Carrier" evidence="3">
    <location>
        <begin position="750"/>
        <end position="828"/>
    </location>
</feature>
<dbReference type="InterPro" id="IPR002123">
    <property type="entry name" value="Plipid/glycerol_acylTrfase"/>
</dbReference>
<feature type="transmembrane region" description="Helical" evidence="2">
    <location>
        <begin position="426"/>
        <end position="444"/>
    </location>
</feature>
<feature type="transmembrane region" description="Helical" evidence="2">
    <location>
        <begin position="398"/>
        <end position="420"/>
    </location>
</feature>
<feature type="transmembrane region" description="Helical" evidence="2">
    <location>
        <begin position="41"/>
        <end position="63"/>
    </location>
</feature>
<evidence type="ECO:0000259" key="3">
    <source>
        <dbReference type="PROSITE" id="PS50075"/>
    </source>
</evidence>
<dbReference type="CDD" id="cd06173">
    <property type="entry name" value="MFS_MefA_like"/>
    <property type="match status" value="1"/>
</dbReference>
<dbReference type="EMBL" id="FLUQ01000001">
    <property type="protein sequence ID" value="SBW01245.1"/>
    <property type="molecule type" value="Genomic_DNA"/>
</dbReference>
<evidence type="ECO:0000256" key="1">
    <source>
        <dbReference type="SAM" id="MobiDB-lite"/>
    </source>
</evidence>
<dbReference type="Gene3D" id="3.30.300.30">
    <property type="match status" value="1"/>
</dbReference>
<feature type="transmembrane region" description="Helical" evidence="2">
    <location>
        <begin position="361"/>
        <end position="386"/>
    </location>
</feature>
<protein>
    <submittedName>
        <fullName evidence="4">AMP-binding enzyme</fullName>
    </submittedName>
</protein>
<dbReference type="GO" id="GO:0016878">
    <property type="term" value="F:acid-thiol ligase activity"/>
    <property type="evidence" value="ECO:0007669"/>
    <property type="project" value="UniProtKB-ARBA"/>
</dbReference>
<dbReference type="InterPro" id="IPR050237">
    <property type="entry name" value="ATP-dep_AMP-bd_enzyme"/>
</dbReference>
<keyword evidence="2" id="KW-0812">Transmembrane</keyword>
<feature type="transmembrane region" description="Helical" evidence="2">
    <location>
        <begin position="204"/>
        <end position="225"/>
    </location>
</feature>